<reference evidence="2" key="1">
    <citation type="submission" date="2021-02" db="EMBL/GenBank/DDBJ databases">
        <authorList>
            <person name="Dougan E. K."/>
            <person name="Rhodes N."/>
            <person name="Thang M."/>
            <person name="Chan C."/>
        </authorList>
    </citation>
    <scope>NUCLEOTIDE SEQUENCE</scope>
</reference>
<sequence>ERSLRMCIAGLFQAATALLTLESSDGPAISLLSPVISLGWPVRLIEVLVRRSETEPQLLVPAARLCLEAVRSFVTEMAHRGRSLELPQLWRVLLQLLLRAAPTTARALWPSTKDKEVETVQLQLWRRGLVWLLGHPQLQDAPPPSLENGVLNERGGPNDTEANNFWSWSLTELNTLAHEMASGSRPGATRLLLDSYSLLLGRLGREQSAEEYAKEEPRVEVVQAVQRSLSGPVDAAGVTERATSSGSSCRSYGAKEAAWSRVAVSLLNYVGPILSRPSNDEIDAQILPLLKQTLLHAHVPSLLVACPHGSHWARCVLEKLVSVLTGPVTSGAPLPVVRDAVSLVAKFFLQNLQCLQR</sequence>
<dbReference type="AlphaFoldDB" id="A0A813FCQ1"/>
<organism evidence="2 3">
    <name type="scientific">Polarella glacialis</name>
    <name type="common">Dinoflagellate</name>
    <dbReference type="NCBI Taxonomy" id="89957"/>
    <lineage>
        <taxon>Eukaryota</taxon>
        <taxon>Sar</taxon>
        <taxon>Alveolata</taxon>
        <taxon>Dinophyceae</taxon>
        <taxon>Suessiales</taxon>
        <taxon>Suessiaceae</taxon>
        <taxon>Polarella</taxon>
    </lineage>
</organism>
<feature type="non-terminal residue" evidence="2">
    <location>
        <position position="1"/>
    </location>
</feature>
<feature type="non-terminal residue" evidence="2">
    <location>
        <position position="357"/>
    </location>
</feature>
<feature type="chain" id="PRO_5032426203" evidence="1">
    <location>
        <begin position="18"/>
        <end position="357"/>
    </location>
</feature>
<dbReference type="Proteomes" id="UP000654075">
    <property type="component" value="Unassembled WGS sequence"/>
</dbReference>
<name>A0A813FCQ1_POLGL</name>
<evidence type="ECO:0000313" key="2">
    <source>
        <dbReference type="EMBL" id="CAE8608170.1"/>
    </source>
</evidence>
<evidence type="ECO:0000313" key="3">
    <source>
        <dbReference type="Proteomes" id="UP000654075"/>
    </source>
</evidence>
<dbReference type="EMBL" id="CAJNNV010022529">
    <property type="protein sequence ID" value="CAE8608170.1"/>
    <property type="molecule type" value="Genomic_DNA"/>
</dbReference>
<dbReference type="OrthoDB" id="417486at2759"/>
<comment type="caution">
    <text evidence="2">The sequence shown here is derived from an EMBL/GenBank/DDBJ whole genome shotgun (WGS) entry which is preliminary data.</text>
</comment>
<keyword evidence="1" id="KW-0732">Signal</keyword>
<evidence type="ECO:0000256" key="1">
    <source>
        <dbReference type="SAM" id="SignalP"/>
    </source>
</evidence>
<proteinExistence type="predicted"/>
<keyword evidence="3" id="KW-1185">Reference proteome</keyword>
<feature type="signal peptide" evidence="1">
    <location>
        <begin position="1"/>
        <end position="17"/>
    </location>
</feature>
<gene>
    <name evidence="2" type="ORF">PGLA1383_LOCUS26045</name>
</gene>
<protein>
    <submittedName>
        <fullName evidence="2">Uncharacterized protein</fullName>
    </submittedName>
</protein>
<accession>A0A813FCQ1</accession>